<comment type="caution">
    <text evidence="3">The sequence shown here is derived from an EMBL/GenBank/DDBJ whole genome shotgun (WGS) entry which is preliminary data.</text>
</comment>
<keyword evidence="4" id="KW-1185">Reference proteome</keyword>
<evidence type="ECO:0000256" key="1">
    <source>
        <dbReference type="SAM" id="MobiDB-lite"/>
    </source>
</evidence>
<feature type="compositionally biased region" description="Basic and acidic residues" evidence="1">
    <location>
        <begin position="207"/>
        <end position="219"/>
    </location>
</feature>
<dbReference type="OrthoDB" id="5982417at2759"/>
<dbReference type="Pfam" id="PF10407">
    <property type="entry name" value="Cytokin_check_N"/>
    <property type="match status" value="1"/>
</dbReference>
<feature type="region of interest" description="Disordered" evidence="1">
    <location>
        <begin position="115"/>
        <end position="167"/>
    </location>
</feature>
<evidence type="ECO:0000313" key="3">
    <source>
        <dbReference type="EMBL" id="PFX30678.1"/>
    </source>
</evidence>
<dbReference type="Proteomes" id="UP000225706">
    <property type="component" value="Unassembled WGS sequence"/>
</dbReference>
<gene>
    <name evidence="3" type="ORF">AWC38_SpisGene4564</name>
</gene>
<protein>
    <recommendedName>
        <fullName evidence="2">Nucleolar protein Dnt1-like N-terminal domain-containing protein</fullName>
    </recommendedName>
</protein>
<dbReference type="AlphaFoldDB" id="A0A2B4SPZ9"/>
<organism evidence="3 4">
    <name type="scientific">Stylophora pistillata</name>
    <name type="common">Smooth cauliflower coral</name>
    <dbReference type="NCBI Taxonomy" id="50429"/>
    <lineage>
        <taxon>Eukaryota</taxon>
        <taxon>Metazoa</taxon>
        <taxon>Cnidaria</taxon>
        <taxon>Anthozoa</taxon>
        <taxon>Hexacorallia</taxon>
        <taxon>Scleractinia</taxon>
        <taxon>Astrocoeniina</taxon>
        <taxon>Pocilloporidae</taxon>
        <taxon>Stylophora</taxon>
    </lineage>
</organism>
<reference evidence="4" key="1">
    <citation type="journal article" date="2017" name="bioRxiv">
        <title>Comparative analysis of the genomes of Stylophora pistillata and Acropora digitifera provides evidence for extensive differences between species of corals.</title>
        <authorList>
            <person name="Voolstra C.R."/>
            <person name="Li Y."/>
            <person name="Liew Y.J."/>
            <person name="Baumgarten S."/>
            <person name="Zoccola D."/>
            <person name="Flot J.-F."/>
            <person name="Tambutte S."/>
            <person name="Allemand D."/>
            <person name="Aranda M."/>
        </authorList>
    </citation>
    <scope>NUCLEOTIDE SEQUENCE [LARGE SCALE GENOMIC DNA]</scope>
</reference>
<accession>A0A2B4SPZ9</accession>
<dbReference type="EMBL" id="LSMT01000047">
    <property type="protein sequence ID" value="PFX30678.1"/>
    <property type="molecule type" value="Genomic_DNA"/>
</dbReference>
<name>A0A2B4SPZ9_STYPI</name>
<evidence type="ECO:0000313" key="4">
    <source>
        <dbReference type="Proteomes" id="UP000225706"/>
    </source>
</evidence>
<feature type="compositionally biased region" description="Basic residues" evidence="1">
    <location>
        <begin position="124"/>
        <end position="143"/>
    </location>
</feature>
<proteinExistence type="predicted"/>
<sequence>MAKKLRINVVCSSRDKRFLVLAEKEWTLAAFRRHTEDVFHKLYPNEPQLKISGLQNEFHFDIPLSYKVDETLVDAGLVFILEEEMNLLSSLSHTSSVETSTMECKRKVPGEIKKYDDDDGARQKSSKKRLKAVKKTSKSKKIRTSTVDKIEESSPNNRVTSTTSPTGVELASLLPQIVEKISEDSEVDIESVEESTAQLQGESNNTSRKETATTKKESQLHLYKARKKVCKSKTAVKDNGTIQNPET</sequence>
<evidence type="ECO:0000259" key="2">
    <source>
        <dbReference type="Pfam" id="PF10407"/>
    </source>
</evidence>
<feature type="region of interest" description="Disordered" evidence="1">
    <location>
        <begin position="189"/>
        <end position="247"/>
    </location>
</feature>
<feature type="compositionally biased region" description="Polar residues" evidence="1">
    <location>
        <begin position="153"/>
        <end position="166"/>
    </location>
</feature>
<feature type="compositionally biased region" description="Polar residues" evidence="1">
    <location>
        <begin position="196"/>
        <end position="206"/>
    </location>
</feature>
<dbReference type="InterPro" id="IPR018844">
    <property type="entry name" value="Dnt1-like_N"/>
</dbReference>
<feature type="domain" description="Nucleolar protein Dnt1-like N-terminal" evidence="2">
    <location>
        <begin position="16"/>
        <end position="83"/>
    </location>
</feature>